<evidence type="ECO:0000313" key="2">
    <source>
        <dbReference type="Proteomes" id="UP000036987"/>
    </source>
</evidence>
<dbReference type="PANTHER" id="PTHR44656:SF7">
    <property type="entry name" value="DEHYDROGENASE_REDUCTASE SDR FAMILY MEMBER 12"/>
    <property type="match status" value="1"/>
</dbReference>
<dbReference type="InterPro" id="IPR002347">
    <property type="entry name" value="SDR_fam"/>
</dbReference>
<keyword evidence="2" id="KW-1185">Reference proteome</keyword>
<dbReference type="Gene3D" id="3.40.50.720">
    <property type="entry name" value="NAD(P)-binding Rossmann-like Domain"/>
    <property type="match status" value="1"/>
</dbReference>
<comment type="caution">
    <text evidence="1">The sequence shown here is derived from an EMBL/GenBank/DDBJ whole genome shotgun (WGS) entry which is preliminary data.</text>
</comment>
<dbReference type="OMA" id="TYIMTTA"/>
<gene>
    <name evidence="1" type="ORF">ZOSMA_95G00580</name>
</gene>
<dbReference type="PRINTS" id="PR00081">
    <property type="entry name" value="GDHRDH"/>
</dbReference>
<dbReference type="InterPro" id="IPR036291">
    <property type="entry name" value="NAD(P)-bd_dom_sf"/>
</dbReference>
<evidence type="ECO:0000313" key="1">
    <source>
        <dbReference type="EMBL" id="KMZ56463.1"/>
    </source>
</evidence>
<dbReference type="OrthoDB" id="417891at2759"/>
<dbReference type="Proteomes" id="UP000036987">
    <property type="component" value="Unassembled WGS sequence"/>
</dbReference>
<dbReference type="PANTHER" id="PTHR44656">
    <property type="entry name" value="DEHYDROGENASE/REDUCTASE SDR FAMILY MEMBER 12"/>
    <property type="match status" value="1"/>
</dbReference>
<dbReference type="AlphaFoldDB" id="A0A0K9NIL3"/>
<dbReference type="STRING" id="29655.A0A0K9NIL3"/>
<protein>
    <submittedName>
        <fullName evidence="1">Dehydrogenase/reductase</fullName>
    </submittedName>
</protein>
<sequence length="322" mass="35182">MFLQKAWRTGAFGIYGYTQFTKSGFQSNSKKFKPEDMEGRLEGKNCIVTGANSGIGFGAAEGLAARGATVYMVCRNKERGQEAVSKIQTSTGNPNVFLEICDLSSISNVKAFSSKFSSTDKPIHVLVNNAGILENKRIITSEGLELNFAVNVIGTYLLTESFIALLEKSAPDSRVITVSSGGMYTSPLTDDLQFSEVNFEGFTQYARNKRIQVVLTEKWAEKYSEKGIGFYSMHPGWSDTPGVAKSLPGLSKNLSGNLRSNEEGADTIVWLALQPNDKLRSGAFFFDREEARKHLIFAGTNGSHSKIDSIIESIRSLCGLSS</sequence>
<organism evidence="1 2">
    <name type="scientific">Zostera marina</name>
    <name type="common">Eelgrass</name>
    <dbReference type="NCBI Taxonomy" id="29655"/>
    <lineage>
        <taxon>Eukaryota</taxon>
        <taxon>Viridiplantae</taxon>
        <taxon>Streptophyta</taxon>
        <taxon>Embryophyta</taxon>
        <taxon>Tracheophyta</taxon>
        <taxon>Spermatophyta</taxon>
        <taxon>Magnoliopsida</taxon>
        <taxon>Liliopsida</taxon>
        <taxon>Zosteraceae</taxon>
        <taxon>Zostera</taxon>
    </lineage>
</organism>
<proteinExistence type="predicted"/>
<dbReference type="Pfam" id="PF00106">
    <property type="entry name" value="adh_short"/>
    <property type="match status" value="1"/>
</dbReference>
<accession>A0A0K9NIL3</accession>
<dbReference type="InterPro" id="IPR052992">
    <property type="entry name" value="SDR_member_12"/>
</dbReference>
<reference evidence="2" key="1">
    <citation type="journal article" date="2016" name="Nature">
        <title>The genome of the seagrass Zostera marina reveals angiosperm adaptation to the sea.</title>
        <authorList>
            <person name="Olsen J.L."/>
            <person name="Rouze P."/>
            <person name="Verhelst B."/>
            <person name="Lin Y.-C."/>
            <person name="Bayer T."/>
            <person name="Collen J."/>
            <person name="Dattolo E."/>
            <person name="De Paoli E."/>
            <person name="Dittami S."/>
            <person name="Maumus F."/>
            <person name="Michel G."/>
            <person name="Kersting A."/>
            <person name="Lauritano C."/>
            <person name="Lohaus R."/>
            <person name="Toepel M."/>
            <person name="Tonon T."/>
            <person name="Vanneste K."/>
            <person name="Amirebrahimi M."/>
            <person name="Brakel J."/>
            <person name="Bostroem C."/>
            <person name="Chovatia M."/>
            <person name="Grimwood J."/>
            <person name="Jenkins J.W."/>
            <person name="Jueterbock A."/>
            <person name="Mraz A."/>
            <person name="Stam W.T."/>
            <person name="Tice H."/>
            <person name="Bornberg-Bauer E."/>
            <person name="Green P.J."/>
            <person name="Pearson G.A."/>
            <person name="Procaccini G."/>
            <person name="Duarte C.M."/>
            <person name="Schmutz J."/>
            <person name="Reusch T.B.H."/>
            <person name="Van de Peer Y."/>
        </authorList>
    </citation>
    <scope>NUCLEOTIDE SEQUENCE [LARGE SCALE GENOMIC DNA]</scope>
    <source>
        <strain evidence="2">cv. Finnish</strain>
    </source>
</reference>
<dbReference type="SUPFAM" id="SSF51735">
    <property type="entry name" value="NAD(P)-binding Rossmann-fold domains"/>
    <property type="match status" value="1"/>
</dbReference>
<name>A0A0K9NIL3_ZOSMR</name>
<dbReference type="EMBL" id="LFYR01002184">
    <property type="protein sequence ID" value="KMZ56463.1"/>
    <property type="molecule type" value="Genomic_DNA"/>
</dbReference>